<evidence type="ECO:0000313" key="2">
    <source>
        <dbReference type="EMBL" id="CAA2107442.1"/>
    </source>
</evidence>
<reference evidence="2" key="1">
    <citation type="submission" date="2019-12" db="EMBL/GenBank/DDBJ databases">
        <authorList>
            <person name="Cremers G."/>
        </authorList>
    </citation>
    <scope>NUCLEOTIDE SEQUENCE</scope>
    <source>
        <strain evidence="2">Vvax</strain>
    </source>
</reference>
<feature type="region of interest" description="Disordered" evidence="1">
    <location>
        <begin position="76"/>
        <end position="140"/>
    </location>
</feature>
<evidence type="ECO:0000256" key="1">
    <source>
        <dbReference type="SAM" id="MobiDB-lite"/>
    </source>
</evidence>
<protein>
    <submittedName>
        <fullName evidence="2">Uncharacterized protein</fullName>
    </submittedName>
</protein>
<sequence length="140" mass="15946">MPAHGLTALHPNSLQPYRSFTQGREDEASNHIPGDQVKKLTFAFGAAALLSLAALSAPAQAQPGGPFIQAQVYVVPPPPPRRYYAPPPPPRYYGPPRHYHGDRHYRDRRWDDGRRYGRRDNDGDGVPNRYDRRPNNPYRY</sequence>
<dbReference type="EMBL" id="LR743507">
    <property type="protein sequence ID" value="CAA2107442.1"/>
    <property type="molecule type" value="Genomic_DNA"/>
</dbReference>
<proteinExistence type="predicted"/>
<organism evidence="2">
    <name type="scientific">Variovorax paradoxus</name>
    <dbReference type="NCBI Taxonomy" id="34073"/>
    <lineage>
        <taxon>Bacteria</taxon>
        <taxon>Pseudomonadati</taxon>
        <taxon>Pseudomonadota</taxon>
        <taxon>Betaproteobacteria</taxon>
        <taxon>Burkholderiales</taxon>
        <taxon>Comamonadaceae</taxon>
        <taxon>Variovorax</taxon>
    </lineage>
</organism>
<feature type="compositionally biased region" description="Pro residues" evidence="1">
    <location>
        <begin position="76"/>
        <end position="93"/>
    </location>
</feature>
<accession>A0A679JF27</accession>
<dbReference type="AlphaFoldDB" id="A0A679JF27"/>
<name>A0A679JF27_VARPD</name>
<gene>
    <name evidence="2" type="ORF">VVAX_04236</name>
</gene>
<feature type="compositionally biased region" description="Basic and acidic residues" evidence="1">
    <location>
        <begin position="102"/>
        <end position="122"/>
    </location>
</feature>